<dbReference type="Proteomes" id="UP000244093">
    <property type="component" value="Unassembled WGS sequence"/>
</dbReference>
<dbReference type="EMBL" id="NBVN01000003">
    <property type="protein sequence ID" value="PUA32861.1"/>
    <property type="molecule type" value="Genomic_DNA"/>
</dbReference>
<dbReference type="SUPFAM" id="SSF102114">
    <property type="entry name" value="Radical SAM enzymes"/>
    <property type="match status" value="1"/>
</dbReference>
<reference evidence="6 7" key="1">
    <citation type="journal article" date="2018" name="Syst. Appl. Microbiol.">
        <title>A new symbiotic nanoarchaeote (Candidatus Nanoclepta minutus) and its host (Zestosphaera tikiterensis gen. nov., sp. nov.) from a New Zealand hot spring.</title>
        <authorList>
            <person name="St John E."/>
            <person name="Liu Y."/>
            <person name="Podar M."/>
            <person name="Stott M.B."/>
            <person name="Meneghin J."/>
            <person name="Chen Z."/>
            <person name="Lagutin K."/>
            <person name="Mitchell K."/>
            <person name="Reysenbach A.L."/>
        </authorList>
    </citation>
    <scope>NUCLEOTIDE SEQUENCE [LARGE SCALE GENOMIC DNA]</scope>
    <source>
        <strain evidence="6">NZ3</strain>
    </source>
</reference>
<dbReference type="AlphaFoldDB" id="A0A2R7Y5P4"/>
<name>A0A2R7Y5P4_9CREN</name>
<dbReference type="SFLD" id="SFLDS00029">
    <property type="entry name" value="Radical_SAM"/>
    <property type="match status" value="1"/>
</dbReference>
<evidence type="ECO:0000256" key="1">
    <source>
        <dbReference type="ARBA" id="ARBA00022691"/>
    </source>
</evidence>
<organism evidence="6 7">
    <name type="scientific">Zestosphaera tikiterensis</name>
    <dbReference type="NCBI Taxonomy" id="1973259"/>
    <lineage>
        <taxon>Archaea</taxon>
        <taxon>Thermoproteota</taxon>
        <taxon>Thermoprotei</taxon>
        <taxon>Desulfurococcales</taxon>
        <taxon>Desulfurococcaceae</taxon>
        <taxon>Zestosphaera</taxon>
    </lineage>
</organism>
<keyword evidence="4" id="KW-0411">Iron-sulfur</keyword>
<dbReference type="Pfam" id="PF04055">
    <property type="entry name" value="Radical_SAM"/>
    <property type="match status" value="1"/>
</dbReference>
<dbReference type="InterPro" id="IPR058240">
    <property type="entry name" value="rSAM_sf"/>
</dbReference>
<dbReference type="GO" id="GO:0051536">
    <property type="term" value="F:iron-sulfur cluster binding"/>
    <property type="evidence" value="ECO:0007669"/>
    <property type="project" value="UniProtKB-KW"/>
</dbReference>
<evidence type="ECO:0000256" key="4">
    <source>
        <dbReference type="ARBA" id="ARBA00023014"/>
    </source>
</evidence>
<dbReference type="GO" id="GO:0003824">
    <property type="term" value="F:catalytic activity"/>
    <property type="evidence" value="ECO:0007669"/>
    <property type="project" value="InterPro"/>
</dbReference>
<evidence type="ECO:0000256" key="3">
    <source>
        <dbReference type="ARBA" id="ARBA00023004"/>
    </source>
</evidence>
<evidence type="ECO:0000313" key="7">
    <source>
        <dbReference type="Proteomes" id="UP000244093"/>
    </source>
</evidence>
<keyword evidence="2" id="KW-0479">Metal-binding</keyword>
<dbReference type="InterPro" id="IPR007197">
    <property type="entry name" value="rSAM"/>
</dbReference>
<accession>A0A2R7Y5P4</accession>
<protein>
    <recommendedName>
        <fullName evidence="5">Radical SAM core domain-containing protein</fullName>
    </recommendedName>
</protein>
<gene>
    <name evidence="6" type="ORF">B7O98_05345</name>
</gene>
<evidence type="ECO:0000256" key="2">
    <source>
        <dbReference type="ARBA" id="ARBA00022723"/>
    </source>
</evidence>
<keyword evidence="3" id="KW-0408">Iron</keyword>
<feature type="domain" description="Radical SAM core" evidence="5">
    <location>
        <begin position="44"/>
        <end position="157"/>
    </location>
</feature>
<proteinExistence type="predicted"/>
<dbReference type="InterPro" id="IPR013785">
    <property type="entry name" value="Aldolase_TIM"/>
</dbReference>
<dbReference type="Gene3D" id="3.20.20.70">
    <property type="entry name" value="Aldolase class I"/>
    <property type="match status" value="1"/>
</dbReference>
<evidence type="ECO:0000313" key="6">
    <source>
        <dbReference type="EMBL" id="PUA32861.1"/>
    </source>
</evidence>
<evidence type="ECO:0000259" key="5">
    <source>
        <dbReference type="Pfam" id="PF04055"/>
    </source>
</evidence>
<comment type="caution">
    <text evidence="6">The sequence shown here is derived from an EMBL/GenBank/DDBJ whole genome shotgun (WGS) entry which is preliminary data.</text>
</comment>
<keyword evidence="1" id="KW-0949">S-adenosyl-L-methionine</keyword>
<sequence length="405" mass="46780">MVMKQYEFFARSPTESSIDSKIRPFELNKEGKRGGEGYALVLRYAGCNLRCPLCYAWRYAWFPNREGYTYSLDHVLKALDNLYSLNVQRKINWVRIQGGEPCLSLDRTLLTLKACGKALQVIQEIGLNRYPSTRAVIQTNGIFFSTLNNNEKAISLIREELKKSLRDSGRGRIIFELSFKDPTGKREWDSSRILEKQLTGFKTLLKVVKPLWDENFNNVALYVVAGLGPSIDFHNVAVVPIDPYSLPKEYPLFHPRTWSNDFSSLYDMFINNVVPHFEAYRDFRNNPKTGNGRKVPLEEFEPNKFQKAWLSGYANKYQEYGLKVGVDIPSLSNVLRRLDPSLSDALRGLDKGYSQWNGLCEQSKKWRDLLDSIPLAHNSHELLELIKEMNEKFYPSHPDGHYPYL</sequence>
<dbReference type="GO" id="GO:0046872">
    <property type="term" value="F:metal ion binding"/>
    <property type="evidence" value="ECO:0007669"/>
    <property type="project" value="UniProtKB-KW"/>
</dbReference>